<dbReference type="OrthoDB" id="2590239at2759"/>
<sequence length="358" mass="37586">MLTLSCPTLAGTAVALPQTIPTPAAVAWLKEGSGYSETQTFYLFPATGGLCFVQLAYSEVSLSPLAQVTVYISTPSCSYFKSFNNSGSALKVAAGDRAGSTCNDYSVTSAGDGKFVIALKNKEVVANLTVDLSAESTLKVGDAKVHFTPKGGAKPDGYLATTYGTRGTASGVIMANGAAVDVSGRATLVHQYQGISPHKIATQWNFFTFATPSISLTTVSGTTPATYNSETFATLAADVTGLGSLVATEQSLEFPTTAVDATTGYAVPKTFKMHSVLNNGYTLEASGNLDFGKVNRIDVLGELPWLVRKAVQYFVSKPFVYQYVDGSAKVVVKDAEGKVVAEEQGVGMFEVSFTNPPN</sequence>
<dbReference type="Pfam" id="PF17187">
    <property type="entry name" value="Svf1_C"/>
    <property type="match status" value="1"/>
</dbReference>
<feature type="domain" description="Svf1-like C-terminal" evidence="5">
    <location>
        <begin position="196"/>
        <end position="353"/>
    </location>
</feature>
<evidence type="ECO:0000256" key="3">
    <source>
        <dbReference type="ARBA" id="ARBA00022490"/>
    </source>
</evidence>
<reference evidence="6 7" key="1">
    <citation type="submission" date="2016-07" db="EMBL/GenBank/DDBJ databases">
        <title>Pervasive Adenine N6-methylation of Active Genes in Fungi.</title>
        <authorList>
            <consortium name="DOE Joint Genome Institute"/>
            <person name="Mondo S.J."/>
            <person name="Dannebaum R.O."/>
            <person name="Kuo R.C."/>
            <person name="Labutti K."/>
            <person name="Haridas S."/>
            <person name="Kuo A."/>
            <person name="Salamov A."/>
            <person name="Ahrendt S.R."/>
            <person name="Lipzen A."/>
            <person name="Sullivan W."/>
            <person name="Andreopoulos W.B."/>
            <person name="Clum A."/>
            <person name="Lindquist E."/>
            <person name="Daum C."/>
            <person name="Ramamoorthy G.K."/>
            <person name="Gryganskyi A."/>
            <person name="Culley D."/>
            <person name="Magnuson J.K."/>
            <person name="James T.Y."/>
            <person name="O'Malley M.A."/>
            <person name="Stajich J.E."/>
            <person name="Spatafora J.W."/>
            <person name="Visel A."/>
            <person name="Grigoriev I.V."/>
        </authorList>
    </citation>
    <scope>NUCLEOTIDE SEQUENCE [LARGE SCALE GENOMIC DNA]</scope>
    <source>
        <strain evidence="6 7">PL171</strain>
    </source>
</reference>
<dbReference type="InterPro" id="IPR013931">
    <property type="entry name" value="Svf1-like_N"/>
</dbReference>
<evidence type="ECO:0000259" key="4">
    <source>
        <dbReference type="Pfam" id="PF08622"/>
    </source>
</evidence>
<name>A0A1Y2HQ51_9FUNG</name>
<comment type="subcellular location">
    <subcellularLocation>
        <location evidence="1">Cytoplasm</location>
    </subcellularLocation>
</comment>
<dbReference type="PANTHER" id="PTHR47107">
    <property type="entry name" value="SVF1-LIKE PROTEIN YDR222W-RELATED"/>
    <property type="match status" value="1"/>
</dbReference>
<dbReference type="InterPro" id="IPR033394">
    <property type="entry name" value="Svf1-like_C"/>
</dbReference>
<protein>
    <submittedName>
        <fullName evidence="6">Oxidative stress survival, Svf1-like protein</fullName>
    </submittedName>
</protein>
<dbReference type="SUPFAM" id="SSF159245">
    <property type="entry name" value="AttH-like"/>
    <property type="match status" value="1"/>
</dbReference>
<dbReference type="Proteomes" id="UP000193411">
    <property type="component" value="Unassembled WGS sequence"/>
</dbReference>
<dbReference type="GO" id="GO:0005737">
    <property type="term" value="C:cytoplasm"/>
    <property type="evidence" value="ECO:0007669"/>
    <property type="project" value="UniProtKB-SubCell"/>
</dbReference>
<keyword evidence="3" id="KW-0963">Cytoplasm</keyword>
<dbReference type="PANTHER" id="PTHR47107:SF1">
    <property type="entry name" value="CERAMIDE-BINDING PROTEIN SVF1-RELATED"/>
    <property type="match status" value="1"/>
</dbReference>
<dbReference type="InterPro" id="IPR051385">
    <property type="entry name" value="Ceramide-binding_SVF1"/>
</dbReference>
<feature type="domain" description="Svf1-like N-terminal" evidence="4">
    <location>
        <begin position="37"/>
        <end position="191"/>
    </location>
</feature>
<proteinExistence type="inferred from homology"/>
<evidence type="ECO:0000256" key="2">
    <source>
        <dbReference type="ARBA" id="ARBA00009069"/>
    </source>
</evidence>
<organism evidence="6 7">
    <name type="scientific">Catenaria anguillulae PL171</name>
    <dbReference type="NCBI Taxonomy" id="765915"/>
    <lineage>
        <taxon>Eukaryota</taxon>
        <taxon>Fungi</taxon>
        <taxon>Fungi incertae sedis</taxon>
        <taxon>Blastocladiomycota</taxon>
        <taxon>Blastocladiomycetes</taxon>
        <taxon>Blastocladiales</taxon>
        <taxon>Catenariaceae</taxon>
        <taxon>Catenaria</taxon>
    </lineage>
</organism>
<dbReference type="AlphaFoldDB" id="A0A1Y2HQ51"/>
<dbReference type="GO" id="GO:0006979">
    <property type="term" value="P:response to oxidative stress"/>
    <property type="evidence" value="ECO:0007669"/>
    <property type="project" value="InterPro"/>
</dbReference>
<evidence type="ECO:0000259" key="5">
    <source>
        <dbReference type="Pfam" id="PF17187"/>
    </source>
</evidence>
<evidence type="ECO:0000313" key="6">
    <source>
        <dbReference type="EMBL" id="ORZ36726.1"/>
    </source>
</evidence>
<keyword evidence="7" id="KW-1185">Reference proteome</keyword>
<evidence type="ECO:0000313" key="7">
    <source>
        <dbReference type="Proteomes" id="UP000193411"/>
    </source>
</evidence>
<accession>A0A1Y2HQ51</accession>
<comment type="similarity">
    <text evidence="2">Belongs to the SVF1 family.</text>
</comment>
<dbReference type="STRING" id="765915.A0A1Y2HQ51"/>
<evidence type="ECO:0000256" key="1">
    <source>
        <dbReference type="ARBA" id="ARBA00004496"/>
    </source>
</evidence>
<dbReference type="Pfam" id="PF08622">
    <property type="entry name" value="Svf1"/>
    <property type="match status" value="1"/>
</dbReference>
<gene>
    <name evidence="6" type="ORF">BCR44DRAFT_126028</name>
</gene>
<comment type="caution">
    <text evidence="6">The sequence shown here is derived from an EMBL/GenBank/DDBJ whole genome shotgun (WGS) entry which is preliminary data.</text>
</comment>
<dbReference type="EMBL" id="MCFL01000015">
    <property type="protein sequence ID" value="ORZ36726.1"/>
    <property type="molecule type" value="Genomic_DNA"/>
</dbReference>